<accession>A0A317CRE5</accession>
<proteinExistence type="predicted"/>
<keyword evidence="2" id="KW-1185">Reference proteome</keyword>
<organism evidence="1 2">
    <name type="scientific">Leucothrix arctica</name>
    <dbReference type="NCBI Taxonomy" id="1481894"/>
    <lineage>
        <taxon>Bacteria</taxon>
        <taxon>Pseudomonadati</taxon>
        <taxon>Pseudomonadota</taxon>
        <taxon>Gammaproteobacteria</taxon>
        <taxon>Thiotrichales</taxon>
        <taxon>Thiotrichaceae</taxon>
        <taxon>Leucothrix</taxon>
    </lineage>
</organism>
<gene>
    <name evidence="1" type="ORF">DKT75_02255</name>
</gene>
<dbReference type="EMBL" id="QGKL01000009">
    <property type="protein sequence ID" value="PWQ99000.1"/>
    <property type="molecule type" value="Genomic_DNA"/>
</dbReference>
<evidence type="ECO:0000313" key="1">
    <source>
        <dbReference type="EMBL" id="PWQ99000.1"/>
    </source>
</evidence>
<name>A0A317CRE5_9GAMM</name>
<reference evidence="1 2" key="1">
    <citation type="submission" date="2018-05" db="EMBL/GenBank/DDBJ databases">
        <title>Leucothrix arctica sp. nov., isolated from Arctic seawater.</title>
        <authorList>
            <person name="Choi A."/>
            <person name="Baek K."/>
        </authorList>
    </citation>
    <scope>NUCLEOTIDE SEQUENCE [LARGE SCALE GENOMIC DNA]</scope>
    <source>
        <strain evidence="1 2">IMCC9719</strain>
    </source>
</reference>
<evidence type="ECO:0000313" key="2">
    <source>
        <dbReference type="Proteomes" id="UP000245506"/>
    </source>
</evidence>
<dbReference type="Proteomes" id="UP000245506">
    <property type="component" value="Unassembled WGS sequence"/>
</dbReference>
<protein>
    <submittedName>
        <fullName evidence="1">Uncharacterized protein</fullName>
    </submittedName>
</protein>
<sequence length="294" mass="31893">MGFFGLLYAILGSKPEMVADSNLRVVEPPLRSPSAVLQSANLGKVDSIPAPELNNEVLLYEGEEFVTDNSVQEVEPESLVESAPVNESATLADVAEEDEYLSPIPLLETIVVLDDDAGMQLDMTEDEITQSVSELSTTDVSVIAGSDEFINLNLVETKPIEMVLIEGDDLILDDVNEGLSKFTAVVDTFAEKPALEPVATITFYSVSVTADDVAVSSVVMPDIDRELITGSDKVSLEYQATMKKLFSVKQQMAEADAENARLKAKFSSVVDQNRELAILIRDIDVKIKTLTASN</sequence>
<comment type="caution">
    <text evidence="1">The sequence shown here is derived from an EMBL/GenBank/DDBJ whole genome shotgun (WGS) entry which is preliminary data.</text>
</comment>
<dbReference type="AlphaFoldDB" id="A0A317CRE5"/>